<comment type="similarity">
    <text evidence="1 3">Belongs to the pirin family.</text>
</comment>
<protein>
    <submittedName>
        <fullName evidence="6">Redox-sensitive bicupin YhaK</fullName>
    </submittedName>
</protein>
<keyword evidence="7" id="KW-1185">Reference proteome</keyword>
<dbReference type="AlphaFoldDB" id="A0A1R3T2I0"/>
<dbReference type="EMBL" id="LT605205">
    <property type="protein sequence ID" value="SCD20239.1"/>
    <property type="molecule type" value="Genomic_DNA"/>
</dbReference>
<feature type="binding site" evidence="2">
    <location>
        <position position="60"/>
    </location>
    <ligand>
        <name>Fe cation</name>
        <dbReference type="ChEBI" id="CHEBI:24875"/>
    </ligand>
</feature>
<gene>
    <name evidence="6" type="ORF">PSM36_1417</name>
</gene>
<accession>A0A1R3T2I0</accession>
<dbReference type="STRING" id="1642647.PSM36_1417"/>
<dbReference type="RefSeq" id="WP_076930126.1">
    <property type="nucleotide sequence ID" value="NZ_LT605205.1"/>
</dbReference>
<reference evidence="6 7" key="1">
    <citation type="submission" date="2016-08" db="EMBL/GenBank/DDBJ databases">
        <authorList>
            <person name="Seilhamer J.J."/>
        </authorList>
    </citation>
    <scope>NUCLEOTIDE SEQUENCE [LARGE SCALE GENOMIC DNA]</scope>
    <source>
        <strain evidence="6">M3/6</strain>
    </source>
</reference>
<dbReference type="InterPro" id="IPR011051">
    <property type="entry name" value="RmlC_Cupin_sf"/>
</dbReference>
<sequence>MKTIYHSASSRGYANHGWLRSAHTFSFANYYNRARMHFGVLRVINDDYIEGGGGFGTHPHNDMEIITIPLEGDLEHRDSMGNGGVIRNGDIQVMSAGTGVTHSEFNANSDRPVELLQIWVFPREKGITPRYEQMHIADSAKPNDFQQIISPYKEDEGLWIHQDAWFHLAHFDSGVSKGYNLKKPGNGVYIFVIRGKAKVGDQILDKRDGYGIWDTNHFPLEALEDSEILLMEVPIELPK</sequence>
<feature type="binding site" evidence="2">
    <location>
        <position position="58"/>
    </location>
    <ligand>
        <name>Fe cation</name>
        <dbReference type="ChEBI" id="CHEBI:24875"/>
    </ligand>
</feature>
<evidence type="ECO:0000259" key="4">
    <source>
        <dbReference type="Pfam" id="PF02678"/>
    </source>
</evidence>
<proteinExistence type="inferred from homology"/>
<dbReference type="Pfam" id="PF02678">
    <property type="entry name" value="Pirin"/>
    <property type="match status" value="1"/>
</dbReference>
<dbReference type="InterPro" id="IPR012093">
    <property type="entry name" value="Pirin"/>
</dbReference>
<evidence type="ECO:0000256" key="3">
    <source>
        <dbReference type="RuleBase" id="RU003457"/>
    </source>
</evidence>
<dbReference type="CDD" id="cd02910">
    <property type="entry name" value="cupin_Yhhw_N"/>
    <property type="match status" value="1"/>
</dbReference>
<feature type="binding site" evidence="2">
    <location>
        <position position="102"/>
    </location>
    <ligand>
        <name>Fe cation</name>
        <dbReference type="ChEBI" id="CHEBI:24875"/>
    </ligand>
</feature>
<dbReference type="Gene3D" id="2.60.120.10">
    <property type="entry name" value="Jelly Rolls"/>
    <property type="match status" value="2"/>
</dbReference>
<dbReference type="SUPFAM" id="SSF51182">
    <property type="entry name" value="RmlC-like cupins"/>
    <property type="match status" value="1"/>
</dbReference>
<evidence type="ECO:0000256" key="2">
    <source>
        <dbReference type="PIRSR" id="PIRSR006232-1"/>
    </source>
</evidence>
<dbReference type="GO" id="GO:0046872">
    <property type="term" value="F:metal ion binding"/>
    <property type="evidence" value="ECO:0007669"/>
    <property type="project" value="UniProtKB-KW"/>
</dbReference>
<comment type="cofactor">
    <cofactor evidence="2">
        <name>Fe cation</name>
        <dbReference type="ChEBI" id="CHEBI:24875"/>
    </cofactor>
    <text evidence="2">Binds 1 Fe cation per subunit.</text>
</comment>
<dbReference type="Proteomes" id="UP000187464">
    <property type="component" value="Chromosome I"/>
</dbReference>
<feature type="domain" description="Quercetin 2,3-dioxygenase C-terminal cupin" evidence="5">
    <location>
        <begin position="148"/>
        <end position="233"/>
    </location>
</feature>
<dbReference type="InterPro" id="IPR014710">
    <property type="entry name" value="RmlC-like_jellyroll"/>
</dbReference>
<evidence type="ECO:0000313" key="6">
    <source>
        <dbReference type="EMBL" id="SCD20239.1"/>
    </source>
</evidence>
<evidence type="ECO:0000259" key="5">
    <source>
        <dbReference type="Pfam" id="PF17954"/>
    </source>
</evidence>
<feature type="domain" description="Pirin N-terminal" evidence="4">
    <location>
        <begin position="12"/>
        <end position="120"/>
    </location>
</feature>
<dbReference type="PANTHER" id="PTHR43212">
    <property type="entry name" value="QUERCETIN 2,3-DIOXYGENASE"/>
    <property type="match status" value="1"/>
</dbReference>
<dbReference type="PANTHER" id="PTHR43212:SF3">
    <property type="entry name" value="QUERCETIN 2,3-DIOXYGENASE"/>
    <property type="match status" value="1"/>
</dbReference>
<keyword evidence="2" id="KW-0479">Metal-binding</keyword>
<evidence type="ECO:0000256" key="1">
    <source>
        <dbReference type="ARBA" id="ARBA00008416"/>
    </source>
</evidence>
<organism evidence="6 7">
    <name type="scientific">Proteiniphilum saccharofermentans</name>
    <dbReference type="NCBI Taxonomy" id="1642647"/>
    <lineage>
        <taxon>Bacteria</taxon>
        <taxon>Pseudomonadati</taxon>
        <taxon>Bacteroidota</taxon>
        <taxon>Bacteroidia</taxon>
        <taxon>Bacteroidales</taxon>
        <taxon>Dysgonomonadaceae</taxon>
        <taxon>Proteiniphilum</taxon>
    </lineage>
</organism>
<dbReference type="KEGG" id="psac:PSM36_1417"/>
<keyword evidence="2" id="KW-0408">Iron</keyword>
<dbReference type="Pfam" id="PF17954">
    <property type="entry name" value="Pirin_C_2"/>
    <property type="match status" value="1"/>
</dbReference>
<dbReference type="InterPro" id="IPR003829">
    <property type="entry name" value="Pirin_N_dom"/>
</dbReference>
<dbReference type="InterPro" id="IPR041602">
    <property type="entry name" value="Quercetinase_C"/>
</dbReference>
<evidence type="ECO:0000313" key="7">
    <source>
        <dbReference type="Proteomes" id="UP000187464"/>
    </source>
</evidence>
<name>A0A1R3T2I0_9BACT</name>
<feature type="binding site" evidence="2">
    <location>
        <position position="104"/>
    </location>
    <ligand>
        <name>Fe cation</name>
        <dbReference type="ChEBI" id="CHEBI:24875"/>
    </ligand>
</feature>
<dbReference type="PIRSF" id="PIRSF006232">
    <property type="entry name" value="Pirin"/>
    <property type="match status" value="1"/>
</dbReference>